<feature type="chain" id="PRO_5020448501" evidence="1">
    <location>
        <begin position="20"/>
        <end position="52"/>
    </location>
</feature>
<feature type="signal peptide" evidence="1">
    <location>
        <begin position="1"/>
        <end position="19"/>
    </location>
</feature>
<dbReference type="Proteomes" id="UP000298652">
    <property type="component" value="Chromosome 5"/>
</dbReference>
<dbReference type="Gramene" id="TKW13920">
    <property type="protein sequence ID" value="TKW13920"/>
    <property type="gene ID" value="SEVIR_5G132548v2"/>
</dbReference>
<protein>
    <submittedName>
        <fullName evidence="2">Uncharacterized protein</fullName>
    </submittedName>
</protein>
<dbReference type="EMBL" id="CM016556">
    <property type="protein sequence ID" value="TKW13920.1"/>
    <property type="molecule type" value="Genomic_DNA"/>
</dbReference>
<organism evidence="2 3">
    <name type="scientific">Setaria viridis</name>
    <name type="common">Green bristlegrass</name>
    <name type="synonym">Setaria italica subsp. viridis</name>
    <dbReference type="NCBI Taxonomy" id="4556"/>
    <lineage>
        <taxon>Eukaryota</taxon>
        <taxon>Viridiplantae</taxon>
        <taxon>Streptophyta</taxon>
        <taxon>Embryophyta</taxon>
        <taxon>Tracheophyta</taxon>
        <taxon>Spermatophyta</taxon>
        <taxon>Magnoliopsida</taxon>
        <taxon>Liliopsida</taxon>
        <taxon>Poales</taxon>
        <taxon>Poaceae</taxon>
        <taxon>PACMAD clade</taxon>
        <taxon>Panicoideae</taxon>
        <taxon>Panicodae</taxon>
        <taxon>Paniceae</taxon>
        <taxon>Cenchrinae</taxon>
        <taxon>Setaria</taxon>
    </lineage>
</organism>
<sequence length="52" mass="5800">MRSPPYMGLLLLCAVPVLARPPPPSAVEDMLPISLLVFSNMLLHLPWFVLWG</sequence>
<accession>A0A4U6UD73</accession>
<name>A0A4U6UD73_SETVI</name>
<evidence type="ECO:0000256" key="1">
    <source>
        <dbReference type="SAM" id="SignalP"/>
    </source>
</evidence>
<keyword evidence="1" id="KW-0732">Signal</keyword>
<evidence type="ECO:0000313" key="2">
    <source>
        <dbReference type="EMBL" id="TKW13920.1"/>
    </source>
</evidence>
<proteinExistence type="predicted"/>
<reference evidence="2" key="1">
    <citation type="submission" date="2019-03" db="EMBL/GenBank/DDBJ databases">
        <title>WGS assembly of Setaria viridis.</title>
        <authorList>
            <person name="Huang P."/>
            <person name="Jenkins J."/>
            <person name="Grimwood J."/>
            <person name="Barry K."/>
            <person name="Healey A."/>
            <person name="Mamidi S."/>
            <person name="Sreedasyam A."/>
            <person name="Shu S."/>
            <person name="Feldman M."/>
            <person name="Wu J."/>
            <person name="Yu Y."/>
            <person name="Chen C."/>
            <person name="Johnson J."/>
            <person name="Rokhsar D."/>
            <person name="Baxter I."/>
            <person name="Schmutz J."/>
            <person name="Brutnell T."/>
            <person name="Kellogg E."/>
        </authorList>
    </citation>
    <scope>NUCLEOTIDE SEQUENCE [LARGE SCALE GENOMIC DNA]</scope>
</reference>
<keyword evidence="3" id="KW-1185">Reference proteome</keyword>
<gene>
    <name evidence="2" type="ORF">SEVIR_5G132548v2</name>
</gene>
<evidence type="ECO:0000313" key="3">
    <source>
        <dbReference type="Proteomes" id="UP000298652"/>
    </source>
</evidence>
<dbReference type="AlphaFoldDB" id="A0A4U6UD73"/>